<dbReference type="OrthoDB" id="2403299at2"/>
<gene>
    <name evidence="1" type="ORF">BHX94_09070</name>
</gene>
<name>A0A328A2N1_9STAP</name>
<dbReference type="EMBL" id="PZJG01000006">
    <property type="protein sequence ID" value="RAK48791.1"/>
    <property type="molecule type" value="Genomic_DNA"/>
</dbReference>
<dbReference type="Proteomes" id="UP000249579">
    <property type="component" value="Unassembled WGS sequence"/>
</dbReference>
<evidence type="ECO:0008006" key="3">
    <source>
        <dbReference type="Google" id="ProtNLM"/>
    </source>
</evidence>
<organism evidence="1 2">
    <name type="scientific">Macrococcoides bohemicum</name>
    <dbReference type="NCBI Taxonomy" id="1903056"/>
    <lineage>
        <taxon>Bacteria</taxon>
        <taxon>Bacillati</taxon>
        <taxon>Bacillota</taxon>
        <taxon>Bacilli</taxon>
        <taxon>Bacillales</taxon>
        <taxon>Staphylococcaceae</taxon>
        <taxon>Macrococcoides</taxon>
    </lineage>
</organism>
<reference evidence="1 2" key="1">
    <citation type="journal article" date="2018" name="Front. Microbiol.">
        <title>Description and Comparative Genomics of Macrococcus caseolyticus subsp. hominis subsp. nov., Macrococcus goetzii sp. nov., Macrococcus epidermidis sp. nov., and Macrococcus bohemicus sp. nov., Novel Macrococci From Human Clinical Material With Virulence Potential and Suspected Uptake of Foreign DNA by Natural Transformation.</title>
        <authorList>
            <person name="Maslanova I."/>
            <person name="Wertheimer Z."/>
            <person name="Sedlacek I."/>
            <person name="Svec P."/>
            <person name="Indrakova A."/>
            <person name="Kovarovic V."/>
            <person name="Schumann P."/>
            <person name="Sproer C."/>
            <person name="Kralova S."/>
            <person name="Sedo O."/>
            <person name="Kristofova L."/>
            <person name="Vrbovska V."/>
            <person name="Fuzik T."/>
            <person name="Petras P."/>
            <person name="Zdrahal Z."/>
            <person name="Ruzickova V."/>
            <person name="Doskar J."/>
            <person name="Pantucek R."/>
        </authorList>
    </citation>
    <scope>NUCLEOTIDE SEQUENCE [LARGE SCALE GENOMIC DNA]</scope>
    <source>
        <strain evidence="1 2">03/115</strain>
    </source>
</reference>
<comment type="caution">
    <text evidence="1">The sequence shown here is derived from an EMBL/GenBank/DDBJ whole genome shotgun (WGS) entry which is preliminary data.</text>
</comment>
<dbReference type="AlphaFoldDB" id="A0A328A2N1"/>
<protein>
    <recommendedName>
        <fullName evidence="3">ABC transporter ATP-binding protein</fullName>
    </recommendedName>
</protein>
<accession>A0A328A2N1</accession>
<evidence type="ECO:0000313" key="1">
    <source>
        <dbReference type="EMBL" id="RAK48791.1"/>
    </source>
</evidence>
<evidence type="ECO:0000313" key="2">
    <source>
        <dbReference type="Proteomes" id="UP000249579"/>
    </source>
</evidence>
<sequence length="281" mass="33221">MKISSNLSAVIDIKENKINAITFEDTYQCNEFIRNLLNYLNAKEDGDDLFSELIDEDIETVNVKSFHSIILNCGTLDLISEKQMKDAMMKRLEQDCLGKEEIGNIYERIEKEMSLLSSIMKIKDDYYQIEIDETQLKFKQFLKLFKIDVHNDFSHLSAIQARKACIDLMKEEKKENILFLLFPESNLGVKDVKAFMDLIKNYGMTTIMVTNHPYFMIEADSLSMSKDNMTLFDINQVRDEFRLMFPNEEIDENIVRQIAINEFSRQYFIKDERYIRFINEY</sequence>
<proteinExistence type="predicted"/>
<dbReference type="RefSeq" id="WP_111746234.1">
    <property type="nucleotide sequence ID" value="NZ_DALZDE010000005.1"/>
</dbReference>